<protein>
    <recommendedName>
        <fullName evidence="3">hAT-like transposase RNase-H fold domain-containing protein</fullName>
    </recommendedName>
</protein>
<sequence>MTIGVENATTNDKALEFLTNKLHNLYKGGKKFHVRCVVHILNLIVKDGLKYHNTHVSYVQRAVKYIRHSTARIRKSKKCMKDSDLEVDKFLCGECPTRWNSTFELLKSTLNLKDVFFFLNMKLKTPHLHVI</sequence>
<organism evidence="1 2">
    <name type="scientific">Lactuca sativa</name>
    <name type="common">Garden lettuce</name>
    <dbReference type="NCBI Taxonomy" id="4236"/>
    <lineage>
        <taxon>Eukaryota</taxon>
        <taxon>Viridiplantae</taxon>
        <taxon>Streptophyta</taxon>
        <taxon>Embryophyta</taxon>
        <taxon>Tracheophyta</taxon>
        <taxon>Spermatophyta</taxon>
        <taxon>Magnoliopsida</taxon>
        <taxon>eudicotyledons</taxon>
        <taxon>Gunneridae</taxon>
        <taxon>Pentapetalae</taxon>
        <taxon>asterids</taxon>
        <taxon>campanulids</taxon>
        <taxon>Asterales</taxon>
        <taxon>Asteraceae</taxon>
        <taxon>Cichorioideae</taxon>
        <taxon>Cichorieae</taxon>
        <taxon>Lactucinae</taxon>
        <taxon>Lactuca</taxon>
    </lineage>
</organism>
<dbReference type="PANTHER" id="PTHR46481:SF7">
    <property type="entry name" value="ZINC FINGER BED DOMAIN-CONTAINING PROTEIN RICESLEEPER 2-LIKE"/>
    <property type="match status" value="1"/>
</dbReference>
<dbReference type="SUPFAM" id="SSF53098">
    <property type="entry name" value="Ribonuclease H-like"/>
    <property type="match status" value="1"/>
</dbReference>
<dbReference type="EMBL" id="NBSK02000006">
    <property type="protein sequence ID" value="KAJ0199378.1"/>
    <property type="molecule type" value="Genomic_DNA"/>
</dbReference>
<evidence type="ECO:0000313" key="1">
    <source>
        <dbReference type="EMBL" id="KAJ0199378.1"/>
    </source>
</evidence>
<dbReference type="InterPro" id="IPR012337">
    <property type="entry name" value="RNaseH-like_sf"/>
</dbReference>
<gene>
    <name evidence="1" type="ORF">LSAT_V11C600324310</name>
</gene>
<dbReference type="AlphaFoldDB" id="A0A9R1V4W7"/>
<name>A0A9R1V4W7_LACSA</name>
<evidence type="ECO:0000313" key="2">
    <source>
        <dbReference type="Proteomes" id="UP000235145"/>
    </source>
</evidence>
<keyword evidence="2" id="KW-1185">Reference proteome</keyword>
<evidence type="ECO:0008006" key="3">
    <source>
        <dbReference type="Google" id="ProtNLM"/>
    </source>
</evidence>
<reference evidence="1 2" key="1">
    <citation type="journal article" date="2017" name="Nat. Commun.">
        <title>Genome assembly with in vitro proximity ligation data and whole-genome triplication in lettuce.</title>
        <authorList>
            <person name="Reyes-Chin-Wo S."/>
            <person name="Wang Z."/>
            <person name="Yang X."/>
            <person name="Kozik A."/>
            <person name="Arikit S."/>
            <person name="Song C."/>
            <person name="Xia L."/>
            <person name="Froenicke L."/>
            <person name="Lavelle D.O."/>
            <person name="Truco M.J."/>
            <person name="Xia R."/>
            <person name="Zhu S."/>
            <person name="Xu C."/>
            <person name="Xu H."/>
            <person name="Xu X."/>
            <person name="Cox K."/>
            <person name="Korf I."/>
            <person name="Meyers B.C."/>
            <person name="Michelmore R.W."/>
        </authorList>
    </citation>
    <scope>NUCLEOTIDE SEQUENCE [LARGE SCALE GENOMIC DNA]</scope>
    <source>
        <strain evidence="2">cv. Salinas</strain>
        <tissue evidence="1">Seedlings</tissue>
    </source>
</reference>
<dbReference type="PANTHER" id="PTHR46481">
    <property type="entry name" value="ZINC FINGER BED DOMAIN-CONTAINING PROTEIN 4"/>
    <property type="match status" value="1"/>
</dbReference>
<accession>A0A9R1V4W7</accession>
<proteinExistence type="predicted"/>
<dbReference type="Proteomes" id="UP000235145">
    <property type="component" value="Unassembled WGS sequence"/>
</dbReference>
<comment type="caution">
    <text evidence="1">The sequence shown here is derived from an EMBL/GenBank/DDBJ whole genome shotgun (WGS) entry which is preliminary data.</text>
</comment>
<dbReference type="InterPro" id="IPR052035">
    <property type="entry name" value="ZnF_BED_domain_contain"/>
</dbReference>